<evidence type="ECO:0000313" key="1">
    <source>
        <dbReference type="EMBL" id="GGK50964.1"/>
    </source>
</evidence>
<gene>
    <name evidence="1" type="ORF">GCM10011322_42570</name>
</gene>
<dbReference type="Gene3D" id="3.20.20.140">
    <property type="entry name" value="Metal-dependent hydrolases"/>
    <property type="match status" value="1"/>
</dbReference>
<organism evidence="1 2">
    <name type="scientific">Salinarimonas ramus</name>
    <dbReference type="NCBI Taxonomy" id="690164"/>
    <lineage>
        <taxon>Bacteria</taxon>
        <taxon>Pseudomonadati</taxon>
        <taxon>Pseudomonadota</taxon>
        <taxon>Alphaproteobacteria</taxon>
        <taxon>Hyphomicrobiales</taxon>
        <taxon>Salinarimonadaceae</taxon>
        <taxon>Salinarimonas</taxon>
    </lineage>
</organism>
<keyword evidence="2" id="KW-1185">Reference proteome</keyword>
<name>A0A917QHF5_9HYPH</name>
<dbReference type="Pfam" id="PF19799">
    <property type="entry name" value="DUF6282"/>
    <property type="match status" value="1"/>
</dbReference>
<dbReference type="EMBL" id="BMMF01000015">
    <property type="protein sequence ID" value="GGK50964.1"/>
    <property type="molecule type" value="Genomic_DNA"/>
</dbReference>
<comment type="caution">
    <text evidence="1">The sequence shown here is derived from an EMBL/GenBank/DDBJ whole genome shotgun (WGS) entry which is preliminary data.</text>
</comment>
<reference evidence="1 2" key="1">
    <citation type="journal article" date="2014" name="Int. J. Syst. Evol. Microbiol.">
        <title>Complete genome sequence of Corynebacterium casei LMG S-19264T (=DSM 44701T), isolated from a smear-ripened cheese.</title>
        <authorList>
            <consortium name="US DOE Joint Genome Institute (JGI-PGF)"/>
            <person name="Walter F."/>
            <person name="Albersmeier A."/>
            <person name="Kalinowski J."/>
            <person name="Ruckert C."/>
        </authorList>
    </citation>
    <scope>NUCLEOTIDE SEQUENCE [LARGE SCALE GENOMIC DNA]</scope>
    <source>
        <strain evidence="1 2">CGMCC 1.9161</strain>
    </source>
</reference>
<proteinExistence type="predicted"/>
<dbReference type="InterPro" id="IPR046249">
    <property type="entry name" value="DUF6282"/>
</dbReference>
<sequence>MTTSEAAEETGFGGVPMTPGLELLRGAVDSHVHCAPHINQRTVTVFEAVRAAARHGLSGLGIMDVFANTSGLAALAMREIGHLGVDVFGGIILEPYAGGLSPRVVSTALGMGYGAGGARFVSLPCHHTDFVARAERRSPAYLETTLRVPESGPLPDPLPEIVDLCIEADVVFNLGHLSGPEAVVVAREAARRGCTRMLAPAAYLTAEEARAVVETGCLLEYSFFVFSHATDIPQTMIDAERHRFARADFARALAIVAEVGSERVVLSSDSGAVVLPPPVEALREFVTMFRASGVADVDLRRMIVDNPARLFKVARPPSAEGP</sequence>
<dbReference type="SUPFAM" id="SSF51556">
    <property type="entry name" value="Metallo-dependent hydrolases"/>
    <property type="match status" value="1"/>
</dbReference>
<evidence type="ECO:0000313" key="2">
    <source>
        <dbReference type="Proteomes" id="UP000600449"/>
    </source>
</evidence>
<dbReference type="InterPro" id="IPR032466">
    <property type="entry name" value="Metal_Hydrolase"/>
</dbReference>
<protein>
    <submittedName>
        <fullName evidence="1">Uncharacterized protein</fullName>
    </submittedName>
</protein>
<dbReference type="Proteomes" id="UP000600449">
    <property type="component" value="Unassembled WGS sequence"/>
</dbReference>
<dbReference type="RefSeq" id="WP_188915293.1">
    <property type="nucleotide sequence ID" value="NZ_BMMF01000015.1"/>
</dbReference>
<accession>A0A917QHF5</accession>
<dbReference type="AlphaFoldDB" id="A0A917QHF5"/>